<evidence type="ECO:0000313" key="1">
    <source>
        <dbReference type="EMBL" id="ERH30054.1"/>
    </source>
</evidence>
<dbReference type="Proteomes" id="UP000016519">
    <property type="component" value="Unassembled WGS sequence"/>
</dbReference>
<sequence>MSTQRYFKTQVIAQRQADFMSERMTNPNSEPEIIHRWLSDVCLEWMHMMNAPYDEVQEKVETSVEAPQWSEDEYYRFIVGITKYLAFRDAIILTAMRNLPEATTLDFLKHPTHSRSTMLVHEILASLINDVNAQPDSERLSRCMDILDAIKILVPEKYHAPFYGIQAYLLWASGEFSKALTANKHALNQDRNYTLSLITGKALDKKIYPAWCVHAQCAKNTET</sequence>
<proteinExistence type="predicted"/>
<evidence type="ECO:0000313" key="2">
    <source>
        <dbReference type="Proteomes" id="UP000016519"/>
    </source>
</evidence>
<dbReference type="EMBL" id="AWSI01000037">
    <property type="protein sequence ID" value="ERH30054.1"/>
    <property type="molecule type" value="Genomic_DNA"/>
</dbReference>
<name>U1R928_9BIFI</name>
<dbReference type="HOGENOM" id="CLU_1238079_0_0_11"/>
<dbReference type="STRING" id="419015.HMPREF3214_01325"/>
<accession>U1R928</accession>
<dbReference type="AlphaFoldDB" id="U1R928"/>
<comment type="caution">
    <text evidence="1">The sequence shown here is derived from an EMBL/GenBank/DDBJ whole genome shotgun (WGS) entry which is preliminary data.</text>
</comment>
<gene>
    <name evidence="1" type="ORF">HMPREF9244_01342</name>
</gene>
<keyword evidence="2" id="KW-1185">Reference proteome</keyword>
<protein>
    <submittedName>
        <fullName evidence="1">Uncharacterized protein</fullName>
    </submittedName>
</protein>
<reference evidence="1 2" key="1">
    <citation type="submission" date="2013-08" db="EMBL/GenBank/DDBJ databases">
        <authorList>
            <person name="Weinstock G."/>
            <person name="Sodergren E."/>
            <person name="Wylie T."/>
            <person name="Fulton L."/>
            <person name="Fulton R."/>
            <person name="Fronick C."/>
            <person name="O'Laughlin M."/>
            <person name="Godfrey J."/>
            <person name="Miner T."/>
            <person name="Herter B."/>
            <person name="Appelbaum E."/>
            <person name="Cordes M."/>
            <person name="Lek S."/>
            <person name="Wollam A."/>
            <person name="Pepin K.H."/>
            <person name="Palsikar V.B."/>
            <person name="Mitreva M."/>
            <person name="Wilson R.K."/>
        </authorList>
    </citation>
    <scope>NUCLEOTIDE SEQUENCE [LARGE SCALE GENOMIC DNA]</scope>
    <source>
        <strain evidence="1 2">F0580</strain>
    </source>
</reference>
<dbReference type="RefSeq" id="WP_021618462.1">
    <property type="nucleotide sequence ID" value="NZ_KE952645.1"/>
</dbReference>
<organism evidence="1 2">
    <name type="scientific">Alloscardovia omnicolens F0580</name>
    <dbReference type="NCBI Taxonomy" id="1321816"/>
    <lineage>
        <taxon>Bacteria</taxon>
        <taxon>Bacillati</taxon>
        <taxon>Actinomycetota</taxon>
        <taxon>Actinomycetes</taxon>
        <taxon>Bifidobacteriales</taxon>
        <taxon>Bifidobacteriaceae</taxon>
        <taxon>Alloscardovia</taxon>
    </lineage>
</organism>
<dbReference type="PATRIC" id="fig|1321816.3.peg.1183"/>